<evidence type="ECO:0000256" key="1">
    <source>
        <dbReference type="ARBA" id="ARBA00022729"/>
    </source>
</evidence>
<name>A0ABQ5MMW5_9FLAO</name>
<dbReference type="EMBL" id="BRVO01000003">
    <property type="protein sequence ID" value="GLB50450.1"/>
    <property type="molecule type" value="Genomic_DNA"/>
</dbReference>
<keyword evidence="1" id="KW-0732">Signal</keyword>
<accession>A0ABQ5MMW5</accession>
<dbReference type="NCBIfam" id="TIGR04183">
    <property type="entry name" value="Por_Secre_tail"/>
    <property type="match status" value="1"/>
</dbReference>
<organism evidence="2 3">
    <name type="scientific">Neptunitalea lumnitzerae</name>
    <dbReference type="NCBI Taxonomy" id="2965509"/>
    <lineage>
        <taxon>Bacteria</taxon>
        <taxon>Pseudomonadati</taxon>
        <taxon>Bacteroidota</taxon>
        <taxon>Flavobacteriia</taxon>
        <taxon>Flavobacteriales</taxon>
        <taxon>Flavobacteriaceae</taxon>
        <taxon>Neptunitalea</taxon>
    </lineage>
</organism>
<evidence type="ECO:0000313" key="2">
    <source>
        <dbReference type="EMBL" id="GLB50450.1"/>
    </source>
</evidence>
<comment type="caution">
    <text evidence="2">The sequence shown here is derived from an EMBL/GenBank/DDBJ whole genome shotgun (WGS) entry which is preliminary data.</text>
</comment>
<evidence type="ECO:0000313" key="3">
    <source>
        <dbReference type="Proteomes" id="UP001143543"/>
    </source>
</evidence>
<evidence type="ECO:0008006" key="4">
    <source>
        <dbReference type="Google" id="ProtNLM"/>
    </source>
</evidence>
<reference evidence="2" key="1">
    <citation type="submission" date="2022-07" db="EMBL/GenBank/DDBJ databases">
        <title>Taxonomy of Novel Oxalotrophic and Methylotrophic Bacteria.</title>
        <authorList>
            <person name="Sahin N."/>
            <person name="Tani A."/>
        </authorList>
    </citation>
    <scope>NUCLEOTIDE SEQUENCE</scope>
    <source>
        <strain evidence="2">Y10</strain>
    </source>
</reference>
<keyword evidence="3" id="KW-1185">Reference proteome</keyword>
<dbReference type="RefSeq" id="WP_281766075.1">
    <property type="nucleotide sequence ID" value="NZ_BRVO01000003.1"/>
</dbReference>
<sequence length="281" mass="30471">MKKNYPKSNIGKKLLKYGAFAGALAGVSEASGQIVYTDINPDFAGGNDMNYMLDLDGDGTDDFNIYQVHNSSSWYGFSYSYNYLYMMPMAATNEILGDSGYYAYPFALDAGDIISSGQTSWNNNSFSYGYMSLNYAGYDGNFIGVTDKYVGVRFAISGAIHYGWVRLDVDASGSSWVVKDFAYNVTPGAAIEAGQTVLATDDTDLANTIKVVAMNKTVSLFNLPESSDYKVYNTAGQVIMNGSYSNTDVATIELGGVSNGVYIVEITDVASKAVFRKKVML</sequence>
<dbReference type="Proteomes" id="UP001143543">
    <property type="component" value="Unassembled WGS sequence"/>
</dbReference>
<proteinExistence type="predicted"/>
<gene>
    <name evidence="2" type="ORF">Y10_28180</name>
</gene>
<dbReference type="InterPro" id="IPR026444">
    <property type="entry name" value="Secre_tail"/>
</dbReference>
<protein>
    <recommendedName>
        <fullName evidence="4">Secretion system C-terminal sorting domain-containing protein</fullName>
    </recommendedName>
</protein>